<dbReference type="Pfam" id="PF13614">
    <property type="entry name" value="AAA_31"/>
    <property type="match status" value="1"/>
</dbReference>
<dbReference type="EMBL" id="MN079130">
    <property type="protein sequence ID" value="QEA06201.1"/>
    <property type="molecule type" value="Genomic_DNA"/>
</dbReference>
<dbReference type="SUPFAM" id="SSF52540">
    <property type="entry name" value="P-loop containing nucleoside triphosphate hydrolases"/>
    <property type="match status" value="1"/>
</dbReference>
<reference evidence="2" key="1">
    <citation type="submission" date="2019-06" db="EMBL/GenBank/DDBJ databases">
        <authorList>
            <person name="Murdoch R.W."/>
            <person name="Fathepure B."/>
        </authorList>
    </citation>
    <scope>NUCLEOTIDE SEQUENCE</scope>
</reference>
<gene>
    <name evidence="2" type="ORF">KBTEX_02531</name>
</gene>
<protein>
    <recommendedName>
        <fullName evidence="1">AAA domain-containing protein</fullName>
    </recommendedName>
</protein>
<accession>A0A5B8RC22</accession>
<dbReference type="InterPro" id="IPR027417">
    <property type="entry name" value="P-loop_NTPase"/>
</dbReference>
<dbReference type="Gene3D" id="3.40.50.300">
    <property type="entry name" value="P-loop containing nucleotide triphosphate hydrolases"/>
    <property type="match status" value="1"/>
</dbReference>
<dbReference type="InterPro" id="IPR050678">
    <property type="entry name" value="DNA_Partitioning_ATPase"/>
</dbReference>
<organism evidence="2">
    <name type="scientific">uncultured organism</name>
    <dbReference type="NCBI Taxonomy" id="155900"/>
    <lineage>
        <taxon>unclassified sequences</taxon>
        <taxon>environmental samples</taxon>
    </lineage>
</organism>
<proteinExistence type="predicted"/>
<dbReference type="InterPro" id="IPR025669">
    <property type="entry name" value="AAA_dom"/>
</dbReference>
<dbReference type="PANTHER" id="PTHR13696">
    <property type="entry name" value="P-LOOP CONTAINING NUCLEOSIDE TRIPHOSPHATE HYDROLASE"/>
    <property type="match status" value="1"/>
</dbReference>
<feature type="domain" description="AAA" evidence="1">
    <location>
        <begin position="1"/>
        <end position="199"/>
    </location>
</feature>
<evidence type="ECO:0000259" key="1">
    <source>
        <dbReference type="Pfam" id="PF13614"/>
    </source>
</evidence>
<sequence length="323" mass="36330">MKTIAFFNNKGGVGKTALVYHLAWMFADQGRSVLAADLDPQANLSTMFLEEDRLETFWPEGRSTHTALAPIRPLLEGEGGIEEPYVEEVDDIGLLVGDLALSGFEDELSQQWPRCLDGDRRAFRVIGAFAEVIRRAGAKRDADLALVDVGPNLGAINRAALIAADHVVVPLGPDLFSLKGLQNLGPTLRTWRKDWRKRLNECPPGMEVPEGHMNPIGYVVMQHSVRLDRPVKAYGKWMDRIPRTYHQYVLDERDRETLRVNDDPECLAALKDYRSLMPMAQEARKPMFHLKPADGAIGSHVQAVKNCYRDFRDLAHAIEQRAH</sequence>
<dbReference type="CDD" id="cd02042">
    <property type="entry name" value="ParAB_family"/>
    <property type="match status" value="1"/>
</dbReference>
<dbReference type="AlphaFoldDB" id="A0A5B8RC22"/>
<evidence type="ECO:0000313" key="2">
    <source>
        <dbReference type="EMBL" id="QEA06201.1"/>
    </source>
</evidence>
<name>A0A5B8RC22_9ZZZZ</name>
<dbReference type="PANTHER" id="PTHR13696:SF99">
    <property type="entry name" value="COBYRINIC ACID AC-DIAMIDE SYNTHASE"/>
    <property type="match status" value="1"/>
</dbReference>